<keyword evidence="4" id="KW-1185">Reference proteome</keyword>
<name>A0ABV0S8K5_9TELE</name>
<reference evidence="3 4" key="1">
    <citation type="submission" date="2021-06" db="EMBL/GenBank/DDBJ databases">
        <authorList>
            <person name="Palmer J.M."/>
        </authorList>
    </citation>
    <scope>NUCLEOTIDE SEQUENCE [LARGE SCALE GENOMIC DNA]</scope>
    <source>
        <strain evidence="3 4">XC_2019</strain>
        <tissue evidence="3">Muscle</tissue>
    </source>
</reference>
<feature type="non-terminal residue" evidence="3">
    <location>
        <position position="1"/>
    </location>
</feature>
<gene>
    <name evidence="3" type="ORF">XENOCAPTIV_022792</name>
</gene>
<evidence type="ECO:0000259" key="2">
    <source>
        <dbReference type="Pfam" id="PF19274"/>
    </source>
</evidence>
<evidence type="ECO:0000256" key="1">
    <source>
        <dbReference type="ARBA" id="ARBA00006209"/>
    </source>
</evidence>
<dbReference type="InterPro" id="IPR045495">
    <property type="entry name" value="PI4K_N"/>
</dbReference>
<sequence>MIHFAQAVRGQSDLTRLMIKQMGEALDAARPEAFTEAMFKLAALLISSKDCDPQLLHHLCWSPLKMFTEHGMETAIACWEWLLAARTGLEVPFLVQRFEIAKYSSADQVEIFGSLLQRSLSLDVGGSKSGLNRHVAAIGPRFRLLTLGLALLHSDVVTNSTSRNVLREKIYSTAFDYFSVSPKFPTQADKRLREDISTIIRFYASILSDKKYLAACQLVAPGELGPTSAPSTLSAGIFGSLIVSSTTPISILSKAKAVELGLHCSRGMLSCVSDLTQLLLTVLSQSKFPYLHYSDSQNLFFFFLFLSFKFYFLRSCEEKYKFGISVMMHEYSSAHPSAPVLDLINLVSKEETKS</sequence>
<comment type="similarity">
    <text evidence="1">Belongs to the PI3/PI4-kinase family. Type III PI4K subfamily.</text>
</comment>
<evidence type="ECO:0000313" key="3">
    <source>
        <dbReference type="EMBL" id="MEQ2216813.1"/>
    </source>
</evidence>
<proteinExistence type="inferred from homology"/>
<accession>A0ABV0S8K5</accession>
<evidence type="ECO:0000313" key="4">
    <source>
        <dbReference type="Proteomes" id="UP001434883"/>
    </source>
</evidence>
<organism evidence="3 4">
    <name type="scientific">Xenoophorus captivus</name>
    <dbReference type="NCBI Taxonomy" id="1517983"/>
    <lineage>
        <taxon>Eukaryota</taxon>
        <taxon>Metazoa</taxon>
        <taxon>Chordata</taxon>
        <taxon>Craniata</taxon>
        <taxon>Vertebrata</taxon>
        <taxon>Euteleostomi</taxon>
        <taxon>Actinopterygii</taxon>
        <taxon>Neopterygii</taxon>
        <taxon>Teleostei</taxon>
        <taxon>Neoteleostei</taxon>
        <taxon>Acanthomorphata</taxon>
        <taxon>Ovalentaria</taxon>
        <taxon>Atherinomorphae</taxon>
        <taxon>Cyprinodontiformes</taxon>
        <taxon>Goodeidae</taxon>
        <taxon>Xenoophorus</taxon>
    </lineage>
</organism>
<dbReference type="EMBL" id="JAHRIN010072338">
    <property type="protein sequence ID" value="MEQ2216813.1"/>
    <property type="molecule type" value="Genomic_DNA"/>
</dbReference>
<comment type="caution">
    <text evidence="3">The sequence shown here is derived from an EMBL/GenBank/DDBJ whole genome shotgun (WGS) entry which is preliminary data.</text>
</comment>
<dbReference type="Pfam" id="PF19274">
    <property type="entry name" value="PI4K_N"/>
    <property type="match status" value="1"/>
</dbReference>
<protein>
    <recommendedName>
        <fullName evidence="2">PI4-kinase N-terminal domain-containing protein</fullName>
    </recommendedName>
</protein>
<feature type="domain" description="PI4-kinase N-terminal" evidence="2">
    <location>
        <begin position="92"/>
        <end position="216"/>
    </location>
</feature>
<dbReference type="Proteomes" id="UP001434883">
    <property type="component" value="Unassembled WGS sequence"/>
</dbReference>